<evidence type="ECO:0000259" key="11">
    <source>
        <dbReference type="PROSITE" id="PS50109"/>
    </source>
</evidence>
<dbReference type="SMART" id="SM00388">
    <property type="entry name" value="HisKA"/>
    <property type="match status" value="1"/>
</dbReference>
<dbReference type="GO" id="GO:0005886">
    <property type="term" value="C:plasma membrane"/>
    <property type="evidence" value="ECO:0007669"/>
    <property type="project" value="UniProtKB-SubCell"/>
</dbReference>
<dbReference type="InterPro" id="IPR003594">
    <property type="entry name" value="HATPase_dom"/>
</dbReference>
<dbReference type="PANTHER" id="PTHR45453:SF1">
    <property type="entry name" value="PHOSPHATE REGULON SENSOR PROTEIN PHOR"/>
    <property type="match status" value="1"/>
</dbReference>
<evidence type="ECO:0000313" key="12">
    <source>
        <dbReference type="EMBL" id="QAY64000.1"/>
    </source>
</evidence>
<comment type="catalytic activity">
    <reaction evidence="1">
        <text>ATP + protein L-histidine = ADP + protein N-phospho-L-histidine.</text>
        <dbReference type="EC" id="2.7.13.3"/>
    </reaction>
</comment>
<keyword evidence="10" id="KW-0472">Membrane</keyword>
<keyword evidence="5" id="KW-0808">Transferase</keyword>
<evidence type="ECO:0000256" key="4">
    <source>
        <dbReference type="ARBA" id="ARBA00022553"/>
    </source>
</evidence>
<dbReference type="EC" id="2.7.13.3" evidence="3"/>
<evidence type="ECO:0000256" key="3">
    <source>
        <dbReference type="ARBA" id="ARBA00012438"/>
    </source>
</evidence>
<dbReference type="InterPro" id="IPR036890">
    <property type="entry name" value="HATPase_C_sf"/>
</dbReference>
<dbReference type="GO" id="GO:0016036">
    <property type="term" value="P:cellular response to phosphate starvation"/>
    <property type="evidence" value="ECO:0007669"/>
    <property type="project" value="TreeGrafter"/>
</dbReference>
<keyword evidence="9" id="KW-0175">Coiled coil</keyword>
<keyword evidence="7" id="KW-0902">Two-component regulatory system</keyword>
<evidence type="ECO:0000256" key="7">
    <source>
        <dbReference type="ARBA" id="ARBA00023012"/>
    </source>
</evidence>
<keyword evidence="4" id="KW-0597">Phosphoprotein</keyword>
<protein>
    <recommendedName>
        <fullName evidence="8">Sensor-like histidine kinase SenX3</fullName>
        <ecNumber evidence="3">2.7.13.3</ecNumber>
    </recommendedName>
</protein>
<dbReference type="SUPFAM" id="SSF47384">
    <property type="entry name" value="Homodimeric domain of signal transducing histidine kinase"/>
    <property type="match status" value="1"/>
</dbReference>
<dbReference type="KEGG" id="xyl:ET495_13055"/>
<feature type="transmembrane region" description="Helical" evidence="10">
    <location>
        <begin position="6"/>
        <end position="29"/>
    </location>
</feature>
<proteinExistence type="predicted"/>
<dbReference type="Pfam" id="PF00512">
    <property type="entry name" value="HisKA"/>
    <property type="match status" value="1"/>
</dbReference>
<evidence type="ECO:0000256" key="1">
    <source>
        <dbReference type="ARBA" id="ARBA00000085"/>
    </source>
</evidence>
<evidence type="ECO:0000256" key="9">
    <source>
        <dbReference type="SAM" id="Coils"/>
    </source>
</evidence>
<evidence type="ECO:0000256" key="10">
    <source>
        <dbReference type="SAM" id="Phobius"/>
    </source>
</evidence>
<keyword evidence="13" id="KW-1185">Reference proteome</keyword>
<keyword evidence="10" id="KW-0812">Transmembrane</keyword>
<dbReference type="AlphaFoldDB" id="A0A4P6EMC3"/>
<dbReference type="InterPro" id="IPR036097">
    <property type="entry name" value="HisK_dim/P_sf"/>
</dbReference>
<dbReference type="CDD" id="cd00075">
    <property type="entry name" value="HATPase"/>
    <property type="match status" value="1"/>
</dbReference>
<evidence type="ECO:0000313" key="13">
    <source>
        <dbReference type="Proteomes" id="UP000291758"/>
    </source>
</evidence>
<dbReference type="CDD" id="cd00082">
    <property type="entry name" value="HisKA"/>
    <property type="match status" value="1"/>
</dbReference>
<feature type="domain" description="Histidine kinase" evidence="11">
    <location>
        <begin position="159"/>
        <end position="377"/>
    </location>
</feature>
<dbReference type="PRINTS" id="PR00344">
    <property type="entry name" value="BCTRLSENSOR"/>
</dbReference>
<evidence type="ECO:0000256" key="8">
    <source>
        <dbReference type="ARBA" id="ARBA00039401"/>
    </source>
</evidence>
<evidence type="ECO:0000256" key="2">
    <source>
        <dbReference type="ARBA" id="ARBA00004236"/>
    </source>
</evidence>
<dbReference type="PROSITE" id="PS50109">
    <property type="entry name" value="HIS_KIN"/>
    <property type="match status" value="1"/>
</dbReference>
<dbReference type="Pfam" id="PF02518">
    <property type="entry name" value="HATPase_c"/>
    <property type="match status" value="1"/>
</dbReference>
<gene>
    <name evidence="12" type="ORF">ET495_13055</name>
</gene>
<dbReference type="InterPro" id="IPR003661">
    <property type="entry name" value="HisK_dim/P_dom"/>
</dbReference>
<sequence length="377" mass="40097">MLSAHDLALILATAAVCTGGVTLLALLALRWGRRRTIAFQTIVIVAATLASVVVSTSAIAAEMYLSRHDLEVLFWVIGISACLSMAAALLGTRAVRRALSTIEVSVERVGDGAVVAADDHAGREIATLSAQLADTSRRLAAARADLEQLDASRRQFFAWISHDLRTPLTGVSALAESLEDGGVENPGDYLRRIRTQVSRMSRMVDDLYELSQLQSGALRLRTEEIVLLDVVSDAVADVATIAAARGIRLTHAGVEGQTLRADPHELTRVVVNLLSNSIRYAPQDSEVLITARRDQDSLVLSVVDSGSGVKSEDLGRMFEIGWRADTARTPEAEAGLNAGAGLGLAIVEGIVRAHGGQVSAEKLERGMRLNVALPAAV</sequence>
<evidence type="ECO:0000256" key="6">
    <source>
        <dbReference type="ARBA" id="ARBA00022777"/>
    </source>
</evidence>
<name>A0A4P6EMC3_9MICO</name>
<dbReference type="Gene3D" id="3.30.565.10">
    <property type="entry name" value="Histidine kinase-like ATPase, C-terminal domain"/>
    <property type="match status" value="1"/>
</dbReference>
<dbReference type="RefSeq" id="WP_129205159.1">
    <property type="nucleotide sequence ID" value="NZ_CP035495.1"/>
</dbReference>
<dbReference type="GO" id="GO:0004721">
    <property type="term" value="F:phosphoprotein phosphatase activity"/>
    <property type="evidence" value="ECO:0007669"/>
    <property type="project" value="TreeGrafter"/>
</dbReference>
<dbReference type="OrthoDB" id="9806130at2"/>
<feature type="transmembrane region" description="Helical" evidence="10">
    <location>
        <begin position="72"/>
        <end position="90"/>
    </location>
</feature>
<feature type="transmembrane region" description="Helical" evidence="10">
    <location>
        <begin position="41"/>
        <end position="60"/>
    </location>
</feature>
<dbReference type="InterPro" id="IPR005467">
    <property type="entry name" value="His_kinase_dom"/>
</dbReference>
<dbReference type="Gene3D" id="1.10.287.130">
    <property type="match status" value="1"/>
</dbReference>
<organism evidence="12 13">
    <name type="scientific">Xylanimonas allomyrinae</name>
    <dbReference type="NCBI Taxonomy" id="2509459"/>
    <lineage>
        <taxon>Bacteria</taxon>
        <taxon>Bacillati</taxon>
        <taxon>Actinomycetota</taxon>
        <taxon>Actinomycetes</taxon>
        <taxon>Micrococcales</taxon>
        <taxon>Promicromonosporaceae</taxon>
        <taxon>Xylanimonas</taxon>
    </lineage>
</organism>
<keyword evidence="6 12" id="KW-0418">Kinase</keyword>
<dbReference type="InterPro" id="IPR004358">
    <property type="entry name" value="Sig_transdc_His_kin-like_C"/>
</dbReference>
<dbReference type="GO" id="GO:0000155">
    <property type="term" value="F:phosphorelay sensor kinase activity"/>
    <property type="evidence" value="ECO:0007669"/>
    <property type="project" value="InterPro"/>
</dbReference>
<dbReference type="PANTHER" id="PTHR45453">
    <property type="entry name" value="PHOSPHATE REGULON SENSOR PROTEIN PHOR"/>
    <property type="match status" value="1"/>
</dbReference>
<dbReference type="SMART" id="SM00387">
    <property type="entry name" value="HATPase_c"/>
    <property type="match status" value="1"/>
</dbReference>
<dbReference type="Proteomes" id="UP000291758">
    <property type="component" value="Chromosome"/>
</dbReference>
<keyword evidence="10" id="KW-1133">Transmembrane helix</keyword>
<evidence type="ECO:0000256" key="5">
    <source>
        <dbReference type="ARBA" id="ARBA00022679"/>
    </source>
</evidence>
<dbReference type="EMBL" id="CP035495">
    <property type="protein sequence ID" value="QAY64000.1"/>
    <property type="molecule type" value="Genomic_DNA"/>
</dbReference>
<accession>A0A4P6EMC3</accession>
<reference evidence="12 13" key="1">
    <citation type="submission" date="2019-01" db="EMBL/GenBank/DDBJ databases">
        <title>Genome sequencing of strain 2JSPR-7.</title>
        <authorList>
            <person name="Heo J."/>
            <person name="Kim S.-J."/>
            <person name="Kim J.-S."/>
            <person name="Hong S.-B."/>
            <person name="Kwon S.-W."/>
        </authorList>
    </citation>
    <scope>NUCLEOTIDE SEQUENCE [LARGE SCALE GENOMIC DNA]</scope>
    <source>
        <strain evidence="12 13">2JSPR-7</strain>
    </source>
</reference>
<comment type="subcellular location">
    <subcellularLocation>
        <location evidence="2">Cell membrane</location>
    </subcellularLocation>
</comment>
<dbReference type="SUPFAM" id="SSF55874">
    <property type="entry name" value="ATPase domain of HSP90 chaperone/DNA topoisomerase II/histidine kinase"/>
    <property type="match status" value="1"/>
</dbReference>
<dbReference type="InterPro" id="IPR050351">
    <property type="entry name" value="BphY/WalK/GraS-like"/>
</dbReference>
<feature type="coiled-coil region" evidence="9">
    <location>
        <begin position="125"/>
        <end position="152"/>
    </location>
</feature>